<feature type="coiled-coil region" evidence="4">
    <location>
        <begin position="467"/>
        <end position="494"/>
    </location>
</feature>
<dbReference type="SMART" id="SM00283">
    <property type="entry name" value="MA"/>
    <property type="match status" value="1"/>
</dbReference>
<protein>
    <submittedName>
        <fullName evidence="7">Methyl-accepting chemotaxis protein</fullName>
    </submittedName>
</protein>
<dbReference type="RefSeq" id="WP_232055753.1">
    <property type="nucleotide sequence ID" value="NZ_LS992241.1"/>
</dbReference>
<name>A0A383RJX0_PAEAL</name>
<comment type="similarity">
    <text evidence="2">Belongs to the methyl-accepting chemotaxis (MCP) protein family.</text>
</comment>
<dbReference type="Gene3D" id="1.10.287.950">
    <property type="entry name" value="Methyl-accepting chemotaxis protein"/>
    <property type="match status" value="1"/>
</dbReference>
<dbReference type="SUPFAM" id="SSF58104">
    <property type="entry name" value="Methyl-accepting chemotaxis protein (MCP) signaling domain"/>
    <property type="match status" value="1"/>
</dbReference>
<evidence type="ECO:0000259" key="6">
    <source>
        <dbReference type="PROSITE" id="PS50111"/>
    </source>
</evidence>
<evidence type="ECO:0000256" key="2">
    <source>
        <dbReference type="ARBA" id="ARBA00029447"/>
    </source>
</evidence>
<keyword evidence="5" id="KW-0812">Transmembrane</keyword>
<proteinExistence type="inferred from homology"/>
<dbReference type="GO" id="GO:0005886">
    <property type="term" value="C:plasma membrane"/>
    <property type="evidence" value="ECO:0007669"/>
    <property type="project" value="TreeGrafter"/>
</dbReference>
<dbReference type="InterPro" id="IPR004089">
    <property type="entry name" value="MCPsignal_dom"/>
</dbReference>
<evidence type="ECO:0000256" key="1">
    <source>
        <dbReference type="ARBA" id="ARBA00022500"/>
    </source>
</evidence>
<feature type="transmembrane region" description="Helical" evidence="5">
    <location>
        <begin position="135"/>
        <end position="154"/>
    </location>
</feature>
<keyword evidence="5" id="KW-1133">Transmembrane helix</keyword>
<evidence type="ECO:0000256" key="3">
    <source>
        <dbReference type="PROSITE-ProRule" id="PRU00284"/>
    </source>
</evidence>
<dbReference type="PANTHER" id="PTHR43531:SF11">
    <property type="entry name" value="METHYL-ACCEPTING CHEMOTAXIS PROTEIN 3"/>
    <property type="match status" value="1"/>
</dbReference>
<accession>A0A383RJX0</accession>
<dbReference type="GO" id="GO:0004888">
    <property type="term" value="F:transmembrane signaling receptor activity"/>
    <property type="evidence" value="ECO:0007669"/>
    <property type="project" value="TreeGrafter"/>
</dbReference>
<feature type="transmembrane region" description="Helical" evidence="5">
    <location>
        <begin position="88"/>
        <end position="105"/>
    </location>
</feature>
<keyword evidence="1" id="KW-0145">Chemotaxis</keyword>
<feature type="transmembrane region" description="Helical" evidence="5">
    <location>
        <begin position="61"/>
        <end position="81"/>
    </location>
</feature>
<reference evidence="8" key="1">
    <citation type="submission" date="2018-08" db="EMBL/GenBank/DDBJ databases">
        <authorList>
            <person name="Chevrot R."/>
        </authorList>
    </citation>
    <scope>NUCLEOTIDE SEQUENCE [LARGE SCALE GENOMIC DNA]</scope>
</reference>
<dbReference type="PROSITE" id="PS50111">
    <property type="entry name" value="CHEMOTAXIS_TRANSDUC_2"/>
    <property type="match status" value="1"/>
</dbReference>
<evidence type="ECO:0000313" key="7">
    <source>
        <dbReference type="EMBL" id="SYX87327.1"/>
    </source>
</evidence>
<dbReference type="Proteomes" id="UP000304148">
    <property type="component" value="Chromosome"/>
</dbReference>
<keyword evidence="4" id="KW-0175">Coiled coil</keyword>
<dbReference type="GO" id="GO:0006935">
    <property type="term" value="P:chemotaxis"/>
    <property type="evidence" value="ECO:0007669"/>
    <property type="project" value="UniProtKB-KW"/>
</dbReference>
<evidence type="ECO:0000313" key="8">
    <source>
        <dbReference type="Proteomes" id="UP000304148"/>
    </source>
</evidence>
<organism evidence="7 8">
    <name type="scientific">Paenibacillus alvei</name>
    <name type="common">Bacillus alvei</name>
    <dbReference type="NCBI Taxonomy" id="44250"/>
    <lineage>
        <taxon>Bacteria</taxon>
        <taxon>Bacillati</taxon>
        <taxon>Bacillota</taxon>
        <taxon>Bacilli</taxon>
        <taxon>Bacillales</taxon>
        <taxon>Paenibacillaceae</taxon>
        <taxon>Paenibacillus</taxon>
    </lineage>
</organism>
<dbReference type="PANTHER" id="PTHR43531">
    <property type="entry name" value="PROTEIN ICFG"/>
    <property type="match status" value="1"/>
</dbReference>
<dbReference type="CDD" id="cd11386">
    <property type="entry name" value="MCP_signal"/>
    <property type="match status" value="1"/>
</dbReference>
<feature type="transmembrane region" description="Helical" evidence="5">
    <location>
        <begin position="111"/>
        <end position="128"/>
    </location>
</feature>
<dbReference type="AlphaFoldDB" id="A0A383RJX0"/>
<feature type="transmembrane region" description="Helical" evidence="5">
    <location>
        <begin position="36"/>
        <end position="55"/>
    </location>
</feature>
<feature type="transmembrane region" description="Helical" evidence="5">
    <location>
        <begin position="166"/>
        <end position="186"/>
    </location>
</feature>
<feature type="domain" description="Methyl-accepting transducer" evidence="6">
    <location>
        <begin position="231"/>
        <end position="488"/>
    </location>
</feature>
<dbReference type="EMBL" id="LS992241">
    <property type="protein sequence ID" value="SYX87327.1"/>
    <property type="molecule type" value="Genomic_DNA"/>
</dbReference>
<evidence type="ECO:0000256" key="4">
    <source>
        <dbReference type="SAM" id="Coils"/>
    </source>
</evidence>
<dbReference type="Pfam" id="PF00015">
    <property type="entry name" value="MCPsignal"/>
    <property type="match status" value="1"/>
</dbReference>
<gene>
    <name evidence="7" type="ORF">PBLR_15757</name>
</gene>
<dbReference type="InterPro" id="IPR051310">
    <property type="entry name" value="MCP_chemotaxis"/>
</dbReference>
<dbReference type="GO" id="GO:0007165">
    <property type="term" value="P:signal transduction"/>
    <property type="evidence" value="ECO:0007669"/>
    <property type="project" value="UniProtKB-KW"/>
</dbReference>
<keyword evidence="5" id="KW-0472">Membrane</keyword>
<sequence length="515" mass="56844">MISKLTRQAVNDDHSIHRKLVDDVNELTILDRRNRLFVKIIWTMLAIGIIGDLAAGIVGTMLYVLIGFGAVACGLATFLTYKRIGVKYVMYLIPVFLCSLVLLLMKSDPNPIFSTYLLFYVVISLMTLYQNYRPIVFTGVVSMIMTVYVFYDPFLNEKLFTREPLLYLLMYLLFVTIALSASAVFSQNLQRQVAERGTEALKSKEQAIELLGQIQSSVTMLNEFSHEQKLRAESTGTISREVTETFAQISAGFEQQTISLQHIGSSVESVERSVSHVANGTNQLEQVASTTLQLAEQGSGQIGTLVGEIDRVKRTVEQTVQVMDALNAQTEQVGDIVSTISDISAQTNLLSLNAAIEAARAGEHGKGFAVVSGEVRKLADHAKKATEDIATILETIRTQISAAAEQVQRGQSAVVSSVEATGQVEQIMRTITDNTDQVNRQSEAMHEAVRDLQTQYSNMAQGVVTITNSTEEHMASVEEVLANMEQQHMDIQALVDGYSRLDKHVSDLKCLSTEE</sequence>
<keyword evidence="3" id="KW-0807">Transducer</keyword>
<evidence type="ECO:0000256" key="5">
    <source>
        <dbReference type="SAM" id="Phobius"/>
    </source>
</evidence>